<dbReference type="AlphaFoldDB" id="A0A9Q3H9H0"/>
<accession>A0A9Q3H9H0</accession>
<gene>
    <name evidence="1" type="ORF">O181_035971</name>
</gene>
<sequence length="86" mass="10288">MKSNLKYLHKHDAVQGELKVLEMRESKEIKKLEIEYQCELHNKKNQYLKAQEDRATEVHNAQLRFQEEELNLKKSAAIHDVKQLEE</sequence>
<name>A0A9Q3H9H0_9BASI</name>
<evidence type="ECO:0000313" key="1">
    <source>
        <dbReference type="EMBL" id="MBW0496256.1"/>
    </source>
</evidence>
<dbReference type="EMBL" id="AVOT02013521">
    <property type="protein sequence ID" value="MBW0496256.1"/>
    <property type="molecule type" value="Genomic_DNA"/>
</dbReference>
<keyword evidence="2" id="KW-1185">Reference proteome</keyword>
<reference evidence="1" key="1">
    <citation type="submission" date="2021-03" db="EMBL/GenBank/DDBJ databases">
        <title>Draft genome sequence of rust myrtle Austropuccinia psidii MF-1, a brazilian biotype.</title>
        <authorList>
            <person name="Quecine M.C."/>
            <person name="Pachon D.M.R."/>
            <person name="Bonatelli M.L."/>
            <person name="Correr F.H."/>
            <person name="Franceschini L.M."/>
            <person name="Leite T.F."/>
            <person name="Margarido G.R.A."/>
            <person name="Almeida C.A."/>
            <person name="Ferrarezi J.A."/>
            <person name="Labate C.A."/>
        </authorList>
    </citation>
    <scope>NUCLEOTIDE SEQUENCE</scope>
    <source>
        <strain evidence="1">MF-1</strain>
    </source>
</reference>
<comment type="caution">
    <text evidence="1">The sequence shown here is derived from an EMBL/GenBank/DDBJ whole genome shotgun (WGS) entry which is preliminary data.</text>
</comment>
<proteinExistence type="predicted"/>
<protein>
    <submittedName>
        <fullName evidence="1">Uncharacterized protein</fullName>
    </submittedName>
</protein>
<dbReference type="Proteomes" id="UP000765509">
    <property type="component" value="Unassembled WGS sequence"/>
</dbReference>
<evidence type="ECO:0000313" key="2">
    <source>
        <dbReference type="Proteomes" id="UP000765509"/>
    </source>
</evidence>
<organism evidence="1 2">
    <name type="scientific">Austropuccinia psidii MF-1</name>
    <dbReference type="NCBI Taxonomy" id="1389203"/>
    <lineage>
        <taxon>Eukaryota</taxon>
        <taxon>Fungi</taxon>
        <taxon>Dikarya</taxon>
        <taxon>Basidiomycota</taxon>
        <taxon>Pucciniomycotina</taxon>
        <taxon>Pucciniomycetes</taxon>
        <taxon>Pucciniales</taxon>
        <taxon>Sphaerophragmiaceae</taxon>
        <taxon>Austropuccinia</taxon>
    </lineage>
</organism>